<evidence type="ECO:0000256" key="10">
    <source>
        <dbReference type="SAM" id="MobiDB-lite"/>
    </source>
</evidence>
<dbReference type="FunFam" id="2.102.10.10:FF:000003">
    <property type="entry name" value="apoptosis-inducing factor 3 isoform X2"/>
    <property type="match status" value="1"/>
</dbReference>
<keyword evidence="9" id="KW-0411">Iron-sulfur</keyword>
<dbReference type="GO" id="GO:0016651">
    <property type="term" value="F:oxidoreductase activity, acting on NAD(P)H"/>
    <property type="evidence" value="ECO:0007669"/>
    <property type="project" value="TreeGrafter"/>
</dbReference>
<feature type="domain" description="Rieske" evidence="11">
    <location>
        <begin position="49"/>
        <end position="146"/>
    </location>
</feature>
<dbReference type="PROSITE" id="PS51296">
    <property type="entry name" value="RIESKE"/>
    <property type="match status" value="1"/>
</dbReference>
<dbReference type="Gene3D" id="2.102.10.10">
    <property type="entry name" value="Rieske [2Fe-2S] iron-sulphur domain"/>
    <property type="match status" value="1"/>
</dbReference>
<dbReference type="GO" id="GO:0005737">
    <property type="term" value="C:cytoplasm"/>
    <property type="evidence" value="ECO:0007669"/>
    <property type="project" value="TreeGrafter"/>
</dbReference>
<evidence type="ECO:0000256" key="2">
    <source>
        <dbReference type="ARBA" id="ARBA00006442"/>
    </source>
</evidence>
<evidence type="ECO:0000313" key="12">
    <source>
        <dbReference type="Proteomes" id="UP000695007"/>
    </source>
</evidence>
<comment type="cofactor">
    <cofactor evidence="1">
        <name>FAD</name>
        <dbReference type="ChEBI" id="CHEBI:57692"/>
    </cofactor>
</comment>
<evidence type="ECO:0000256" key="5">
    <source>
        <dbReference type="ARBA" id="ARBA00022723"/>
    </source>
</evidence>
<evidence type="ECO:0000256" key="7">
    <source>
        <dbReference type="ARBA" id="ARBA00023002"/>
    </source>
</evidence>
<keyword evidence="4" id="KW-0001">2Fe-2S</keyword>
<keyword evidence="3" id="KW-0285">Flavoprotein</keyword>
<gene>
    <name evidence="13 14" type="primary">LOC105361930</name>
</gene>
<keyword evidence="7" id="KW-0560">Oxidoreductase</keyword>
<dbReference type="InterPro" id="IPR036922">
    <property type="entry name" value="Rieske_2Fe-2S_sf"/>
</dbReference>
<feature type="compositionally biased region" description="Low complexity" evidence="10">
    <location>
        <begin position="1"/>
        <end position="33"/>
    </location>
</feature>
<keyword evidence="5" id="KW-0479">Metal-binding</keyword>
<dbReference type="Pfam" id="PF00355">
    <property type="entry name" value="Rieske"/>
    <property type="match status" value="1"/>
</dbReference>
<dbReference type="SUPFAM" id="SSF55424">
    <property type="entry name" value="FAD/NAD-linked reductases, dimerisation (C-terminal) domain"/>
    <property type="match status" value="1"/>
</dbReference>
<dbReference type="Gene3D" id="3.50.50.60">
    <property type="entry name" value="FAD/NAD(P)-binding domain"/>
    <property type="match status" value="2"/>
</dbReference>
<dbReference type="CDD" id="cd03478">
    <property type="entry name" value="Rieske_AIFL_N"/>
    <property type="match status" value="1"/>
</dbReference>
<evidence type="ECO:0000256" key="4">
    <source>
        <dbReference type="ARBA" id="ARBA00022714"/>
    </source>
</evidence>
<evidence type="ECO:0000259" key="11">
    <source>
        <dbReference type="PROSITE" id="PS51296"/>
    </source>
</evidence>
<dbReference type="InterPro" id="IPR016156">
    <property type="entry name" value="FAD/NAD-linked_Rdtase_dimer_sf"/>
</dbReference>
<dbReference type="InterPro" id="IPR050446">
    <property type="entry name" value="FAD-oxidoreductase/Apoptosis"/>
</dbReference>
<dbReference type="InterPro" id="IPR017941">
    <property type="entry name" value="Rieske_2Fe-2S"/>
</dbReference>
<keyword evidence="12" id="KW-1185">Reference proteome</keyword>
<feature type="region of interest" description="Disordered" evidence="10">
    <location>
        <begin position="1"/>
        <end position="40"/>
    </location>
</feature>
<dbReference type="Pfam" id="PF07992">
    <property type="entry name" value="Pyr_redox_2"/>
    <property type="match status" value="1"/>
</dbReference>
<dbReference type="PANTHER" id="PTHR43557:SF2">
    <property type="entry name" value="RIESKE DOMAIN-CONTAINING PROTEIN-RELATED"/>
    <property type="match status" value="1"/>
</dbReference>
<dbReference type="Proteomes" id="UP000695007">
    <property type="component" value="Unplaced"/>
</dbReference>
<dbReference type="GO" id="GO:0046872">
    <property type="term" value="F:metal ion binding"/>
    <property type="evidence" value="ECO:0007669"/>
    <property type="project" value="UniProtKB-KW"/>
</dbReference>
<reference evidence="13 14" key="1">
    <citation type="submission" date="2025-04" db="UniProtKB">
        <authorList>
            <consortium name="RefSeq"/>
        </authorList>
    </citation>
    <scope>IDENTIFICATION</scope>
</reference>
<dbReference type="RefSeq" id="XP_011497542.1">
    <property type="nucleotide sequence ID" value="XM_011499240.1"/>
</dbReference>
<dbReference type="KEGG" id="csol:105361930"/>
<evidence type="ECO:0000313" key="13">
    <source>
        <dbReference type="RefSeq" id="XP_011497542.1"/>
    </source>
</evidence>
<dbReference type="Gene3D" id="3.30.390.30">
    <property type="match status" value="1"/>
</dbReference>
<evidence type="ECO:0000256" key="9">
    <source>
        <dbReference type="ARBA" id="ARBA00023014"/>
    </source>
</evidence>
<dbReference type="SUPFAM" id="SSF50022">
    <property type="entry name" value="ISP domain"/>
    <property type="match status" value="1"/>
</dbReference>
<evidence type="ECO:0000256" key="3">
    <source>
        <dbReference type="ARBA" id="ARBA00022630"/>
    </source>
</evidence>
<proteinExistence type="inferred from homology"/>
<dbReference type="RefSeq" id="XP_011497543.1">
    <property type="nucleotide sequence ID" value="XM_011499241.1"/>
</dbReference>
<evidence type="ECO:0000256" key="1">
    <source>
        <dbReference type="ARBA" id="ARBA00001974"/>
    </source>
</evidence>
<dbReference type="SUPFAM" id="SSF51905">
    <property type="entry name" value="FAD/NAD(P)-binding domain"/>
    <property type="match status" value="2"/>
</dbReference>
<evidence type="ECO:0000256" key="8">
    <source>
        <dbReference type="ARBA" id="ARBA00023004"/>
    </source>
</evidence>
<keyword evidence="6" id="KW-0274">FAD</keyword>
<dbReference type="InterPro" id="IPR036188">
    <property type="entry name" value="FAD/NAD-bd_sf"/>
</dbReference>
<organism evidence="12 13">
    <name type="scientific">Ceratosolen solmsi marchali</name>
    <dbReference type="NCBI Taxonomy" id="326594"/>
    <lineage>
        <taxon>Eukaryota</taxon>
        <taxon>Metazoa</taxon>
        <taxon>Ecdysozoa</taxon>
        <taxon>Arthropoda</taxon>
        <taxon>Hexapoda</taxon>
        <taxon>Insecta</taxon>
        <taxon>Pterygota</taxon>
        <taxon>Neoptera</taxon>
        <taxon>Endopterygota</taxon>
        <taxon>Hymenoptera</taxon>
        <taxon>Apocrita</taxon>
        <taxon>Proctotrupomorpha</taxon>
        <taxon>Chalcidoidea</taxon>
        <taxon>Agaonidae</taxon>
        <taxon>Agaoninae</taxon>
        <taxon>Ceratosolen</taxon>
    </lineage>
</organism>
<dbReference type="PRINTS" id="PR00368">
    <property type="entry name" value="FADPNR"/>
</dbReference>
<evidence type="ECO:0000256" key="6">
    <source>
        <dbReference type="ARBA" id="ARBA00022827"/>
    </source>
</evidence>
<dbReference type="AlphaFoldDB" id="A0AAJ6YGB1"/>
<evidence type="ECO:0000313" key="14">
    <source>
        <dbReference type="RefSeq" id="XP_011497543.1"/>
    </source>
</evidence>
<dbReference type="GO" id="GO:0051537">
    <property type="term" value="F:2 iron, 2 sulfur cluster binding"/>
    <property type="evidence" value="ECO:0007669"/>
    <property type="project" value="UniProtKB-KW"/>
</dbReference>
<dbReference type="GeneID" id="105361930"/>
<accession>A0AAJ6YGB1</accession>
<dbReference type="InterPro" id="IPR023753">
    <property type="entry name" value="FAD/NAD-binding_dom"/>
</dbReference>
<dbReference type="PANTHER" id="PTHR43557">
    <property type="entry name" value="APOPTOSIS-INDUCING FACTOR 1"/>
    <property type="match status" value="1"/>
</dbReference>
<keyword evidence="8" id="KW-0408">Iron</keyword>
<name>A0AAJ6YGB1_9HYME</name>
<protein>
    <submittedName>
        <fullName evidence="13 14">Apoptosis-inducing factor 3</fullName>
    </submittedName>
</protein>
<dbReference type="PRINTS" id="PR00411">
    <property type="entry name" value="PNDRDTASEI"/>
</dbReference>
<sequence length="589" mass="64810">MGNSGSNGKSFSPKSSGKIKSSESSSNMFSSKWSEGDSGKLESTNYIEDMVCKESDIQENEMKQLPLGSDGDKILLIKQQGKLYAIGNKCTHYGAPLVTGALGDGRVRCPWHGACFNIETGDIEDYPGLDSIPRYKVSTIEGQVKVRAKKSDLAANRREKLTYELKEGNPDVAVIIGGGPAGATCAESLRQEGFEGRIVMVCKEKVLPYDRVKVSKVIDLDINKILLRSQCFYDKHNIETKLGVEALSLDTKNQKVTLSNCEKLSYTSLFIATGSKPRKPDFQGVNLRNIFTIRNYTDAQALHRVLSSQCKKHVVILGANFIGMEIASYCADKTASVTIIGKYCVPLTHVFGDEIGKSIKKVFEEKGVTFITQNSICKCIPKVNNDEIVGQVELQDGRILQADIVILGIGSTFYTNWLTDSNITLLQDGSIEVDKYLTTNVPNVFAGGDIAFAPVYSANKSATIGHFALAQYHGKIAARNMCKKETPLRAIPFFWTTLFGKSYRYSGYGKSTSIKVHGSLSESKFFAYHFKDGKVIAMSSLGRDPIVSDFANYIYEGKCLSEKSVTNNPTKWMRNLPADLKPPTPECES</sequence>
<comment type="similarity">
    <text evidence="2">Belongs to the FAD-dependent oxidoreductase family.</text>
</comment>